<gene>
    <name evidence="9" type="primary">comGB</name>
    <name evidence="9" type="ORF">GCA01S_021_00740</name>
</gene>
<evidence type="ECO:0000313" key="10">
    <source>
        <dbReference type="Proteomes" id="UP000023561"/>
    </source>
</evidence>
<dbReference type="InterPro" id="IPR042094">
    <property type="entry name" value="T2SS_GspF_sf"/>
</dbReference>
<keyword evidence="3" id="KW-1003">Cell membrane</keyword>
<dbReference type="InterPro" id="IPR047692">
    <property type="entry name" value="T4P_ComGB"/>
</dbReference>
<dbReference type="Proteomes" id="UP000023561">
    <property type="component" value="Unassembled WGS sequence"/>
</dbReference>
<evidence type="ECO:0000313" key="9">
    <source>
        <dbReference type="EMBL" id="GAJ39520.1"/>
    </source>
</evidence>
<dbReference type="OrthoDB" id="1638902at2"/>
<comment type="similarity">
    <text evidence="2">Belongs to the GSP F family.</text>
</comment>
<evidence type="ECO:0000256" key="5">
    <source>
        <dbReference type="ARBA" id="ARBA00022989"/>
    </source>
</evidence>
<feature type="domain" description="Type II secretion system protein GspF" evidence="8">
    <location>
        <begin position="213"/>
        <end position="335"/>
    </location>
</feature>
<dbReference type="PANTHER" id="PTHR30012:SF0">
    <property type="entry name" value="TYPE II SECRETION SYSTEM PROTEIN F-RELATED"/>
    <property type="match status" value="1"/>
</dbReference>
<feature type="transmembrane region" description="Helical" evidence="7">
    <location>
        <begin position="153"/>
        <end position="179"/>
    </location>
</feature>
<keyword evidence="10" id="KW-1185">Reference proteome</keyword>
<evidence type="ECO:0000256" key="3">
    <source>
        <dbReference type="ARBA" id="ARBA00022475"/>
    </source>
</evidence>
<dbReference type="EMBL" id="BAWO01000021">
    <property type="protein sequence ID" value="GAJ39520.1"/>
    <property type="molecule type" value="Genomic_DNA"/>
</dbReference>
<dbReference type="InterPro" id="IPR018076">
    <property type="entry name" value="T2SS_GspF_dom"/>
</dbReference>
<dbReference type="Pfam" id="PF00482">
    <property type="entry name" value="T2SSF"/>
    <property type="match status" value="2"/>
</dbReference>
<dbReference type="InterPro" id="IPR003004">
    <property type="entry name" value="GspF/PilC"/>
</dbReference>
<name>A0A023DE19_9BACL</name>
<dbReference type="GO" id="GO:0005886">
    <property type="term" value="C:plasma membrane"/>
    <property type="evidence" value="ECO:0007669"/>
    <property type="project" value="UniProtKB-SubCell"/>
</dbReference>
<evidence type="ECO:0000256" key="1">
    <source>
        <dbReference type="ARBA" id="ARBA00004651"/>
    </source>
</evidence>
<reference evidence="9 10" key="1">
    <citation type="submission" date="2014-04" db="EMBL/GenBank/DDBJ databases">
        <title>Whole genome shotgun sequence of Geobacillus caldoxylosilyticus NBRC 107762.</title>
        <authorList>
            <person name="Hosoyama A."/>
            <person name="Hosoyama Y."/>
            <person name="Katano-Makiyama Y."/>
            <person name="Tsuchikane K."/>
            <person name="Ohji S."/>
            <person name="Ichikawa N."/>
            <person name="Yamazoe A."/>
            <person name="Fujita N."/>
        </authorList>
    </citation>
    <scope>NUCLEOTIDE SEQUENCE [LARGE SCALE GENOMIC DNA]</scope>
    <source>
        <strain evidence="9 10">NBRC 107762</strain>
    </source>
</reference>
<evidence type="ECO:0000259" key="8">
    <source>
        <dbReference type="Pfam" id="PF00482"/>
    </source>
</evidence>
<accession>A0A023DE19</accession>
<keyword evidence="6 7" id="KW-0472">Membrane</keyword>
<evidence type="ECO:0000256" key="6">
    <source>
        <dbReference type="ARBA" id="ARBA00023136"/>
    </source>
</evidence>
<dbReference type="Gene3D" id="1.20.81.30">
    <property type="entry name" value="Type II secretion system (T2SS), domain F"/>
    <property type="match status" value="2"/>
</dbReference>
<dbReference type="PANTHER" id="PTHR30012">
    <property type="entry name" value="GENERAL SECRETION PATHWAY PROTEIN"/>
    <property type="match status" value="1"/>
</dbReference>
<keyword evidence="4 7" id="KW-0812">Transmembrane</keyword>
<keyword evidence="5 7" id="KW-1133">Transmembrane helix</keyword>
<organism evidence="9 10">
    <name type="scientific">Parageobacillus caldoxylosilyticus NBRC 107762</name>
    <dbReference type="NCBI Taxonomy" id="1220594"/>
    <lineage>
        <taxon>Bacteria</taxon>
        <taxon>Bacillati</taxon>
        <taxon>Bacillota</taxon>
        <taxon>Bacilli</taxon>
        <taxon>Bacillales</taxon>
        <taxon>Anoxybacillaceae</taxon>
        <taxon>Saccharococcus</taxon>
    </lineage>
</organism>
<comment type="caution">
    <text evidence="9">The sequence shown here is derived from an EMBL/GenBank/DDBJ whole genome shotgun (WGS) entry which is preliminary data.</text>
</comment>
<sequence length="343" mass="39118">MKKRKWTLHQQGTFLVRLGSLLERGYSLSQALEFLEIQEPLSRRHDLQQCLSRLRSGLPFYQSLASLPFHHEAIGYLFFAEQHGDLPRGIIEAGKMLIQKAEYMQRLRKTSSYPLMLLCFMVLMLTAVGHLLLPRFSQVSSTLSSSPSSASIVFMHIVSIVPNVFAVVFVLCIVCFLFYIGSFRKWTVAAKIHAAMKIPLLRSLVKLYVTHLFALQLGHLLQGGMSIYEALQAFERQESLPFLRAEGRRIKDELAKGLPLDDVIGVCNYYEQELVLVIRHGQSNGELGKELNHYGEILFQAFEERLETLLKFIQPLLLSFVGLLVVCMYLAILLPLFSMMNHL</sequence>
<dbReference type="PRINTS" id="PR00812">
    <property type="entry name" value="BCTERIALGSPF"/>
</dbReference>
<comment type="subcellular location">
    <subcellularLocation>
        <location evidence="1">Cell membrane</location>
        <topology evidence="1">Multi-pass membrane protein</topology>
    </subcellularLocation>
</comment>
<protein>
    <submittedName>
        <fullName evidence="9">ComG operon protein 2</fullName>
    </submittedName>
</protein>
<feature type="transmembrane region" description="Helical" evidence="7">
    <location>
        <begin position="113"/>
        <end position="133"/>
    </location>
</feature>
<evidence type="ECO:0000256" key="4">
    <source>
        <dbReference type="ARBA" id="ARBA00022692"/>
    </source>
</evidence>
<dbReference type="AlphaFoldDB" id="A0A023DE19"/>
<feature type="domain" description="Type II secretion system protein GspF" evidence="8">
    <location>
        <begin position="14"/>
        <end position="134"/>
    </location>
</feature>
<dbReference type="NCBIfam" id="NF041012">
    <property type="entry name" value="T4P_ComGB"/>
    <property type="match status" value="1"/>
</dbReference>
<evidence type="ECO:0000256" key="2">
    <source>
        <dbReference type="ARBA" id="ARBA00005745"/>
    </source>
</evidence>
<feature type="transmembrane region" description="Helical" evidence="7">
    <location>
        <begin position="316"/>
        <end position="337"/>
    </location>
</feature>
<proteinExistence type="inferred from homology"/>
<evidence type="ECO:0000256" key="7">
    <source>
        <dbReference type="SAM" id="Phobius"/>
    </source>
</evidence>
<dbReference type="RefSeq" id="WP_042408569.1">
    <property type="nucleotide sequence ID" value="NZ_BAWO01000021.1"/>
</dbReference>